<evidence type="ECO:0000259" key="2">
    <source>
        <dbReference type="Pfam" id="PF24883"/>
    </source>
</evidence>
<organism evidence="3 4">
    <name type="scientific">Podospora didyma</name>
    <dbReference type="NCBI Taxonomy" id="330526"/>
    <lineage>
        <taxon>Eukaryota</taxon>
        <taxon>Fungi</taxon>
        <taxon>Dikarya</taxon>
        <taxon>Ascomycota</taxon>
        <taxon>Pezizomycotina</taxon>
        <taxon>Sordariomycetes</taxon>
        <taxon>Sordariomycetidae</taxon>
        <taxon>Sordariales</taxon>
        <taxon>Podosporaceae</taxon>
        <taxon>Podospora</taxon>
    </lineage>
</organism>
<evidence type="ECO:0000256" key="1">
    <source>
        <dbReference type="ARBA" id="ARBA00022737"/>
    </source>
</evidence>
<dbReference type="SUPFAM" id="SSF52540">
    <property type="entry name" value="P-loop containing nucleoside triphosphate hydrolases"/>
    <property type="match status" value="1"/>
</dbReference>
<dbReference type="Gene3D" id="3.40.50.300">
    <property type="entry name" value="P-loop containing nucleotide triphosphate hydrolases"/>
    <property type="match status" value="1"/>
</dbReference>
<dbReference type="PANTHER" id="PTHR10039">
    <property type="entry name" value="AMELOGENIN"/>
    <property type="match status" value="1"/>
</dbReference>
<gene>
    <name evidence="3" type="ORF">B0H63DRAFT_528511</name>
</gene>
<dbReference type="PANTHER" id="PTHR10039:SF5">
    <property type="entry name" value="NACHT DOMAIN-CONTAINING PROTEIN"/>
    <property type="match status" value="1"/>
</dbReference>
<dbReference type="EMBL" id="JAULSW010000010">
    <property type="protein sequence ID" value="KAK3368129.1"/>
    <property type="molecule type" value="Genomic_DNA"/>
</dbReference>
<reference evidence="3" key="1">
    <citation type="journal article" date="2023" name="Mol. Phylogenet. Evol.">
        <title>Genome-scale phylogeny and comparative genomics of the fungal order Sordariales.</title>
        <authorList>
            <person name="Hensen N."/>
            <person name="Bonometti L."/>
            <person name="Westerberg I."/>
            <person name="Brannstrom I.O."/>
            <person name="Guillou S."/>
            <person name="Cros-Aarteil S."/>
            <person name="Calhoun S."/>
            <person name="Haridas S."/>
            <person name="Kuo A."/>
            <person name="Mondo S."/>
            <person name="Pangilinan J."/>
            <person name="Riley R."/>
            <person name="LaButti K."/>
            <person name="Andreopoulos B."/>
            <person name="Lipzen A."/>
            <person name="Chen C."/>
            <person name="Yan M."/>
            <person name="Daum C."/>
            <person name="Ng V."/>
            <person name="Clum A."/>
            <person name="Steindorff A."/>
            <person name="Ohm R.A."/>
            <person name="Martin F."/>
            <person name="Silar P."/>
            <person name="Natvig D.O."/>
            <person name="Lalanne C."/>
            <person name="Gautier V."/>
            <person name="Ament-Velasquez S.L."/>
            <person name="Kruys A."/>
            <person name="Hutchinson M.I."/>
            <person name="Powell A.J."/>
            <person name="Barry K."/>
            <person name="Miller A.N."/>
            <person name="Grigoriev I.V."/>
            <person name="Debuchy R."/>
            <person name="Gladieux P."/>
            <person name="Hiltunen Thoren M."/>
            <person name="Johannesson H."/>
        </authorList>
    </citation>
    <scope>NUCLEOTIDE SEQUENCE</scope>
    <source>
        <strain evidence="3">CBS 232.78</strain>
    </source>
</reference>
<name>A0AAE0N3K5_9PEZI</name>
<evidence type="ECO:0000313" key="4">
    <source>
        <dbReference type="Proteomes" id="UP001285441"/>
    </source>
</evidence>
<feature type="domain" description="Nephrocystin 3-like N-terminal" evidence="2">
    <location>
        <begin position="256"/>
        <end position="417"/>
    </location>
</feature>
<dbReference type="Proteomes" id="UP001285441">
    <property type="component" value="Unassembled WGS sequence"/>
</dbReference>
<accession>A0AAE0N3K5</accession>
<comment type="caution">
    <text evidence="3">The sequence shown here is derived from an EMBL/GenBank/DDBJ whole genome shotgun (WGS) entry which is preliminary data.</text>
</comment>
<dbReference type="AlphaFoldDB" id="A0AAE0N3K5"/>
<keyword evidence="1" id="KW-0677">Repeat</keyword>
<keyword evidence="4" id="KW-1185">Reference proteome</keyword>
<protein>
    <recommendedName>
        <fullName evidence="2">Nephrocystin 3-like N-terminal domain-containing protein</fullName>
    </recommendedName>
</protein>
<reference evidence="3" key="2">
    <citation type="submission" date="2023-06" db="EMBL/GenBank/DDBJ databases">
        <authorList>
            <consortium name="Lawrence Berkeley National Laboratory"/>
            <person name="Haridas S."/>
            <person name="Hensen N."/>
            <person name="Bonometti L."/>
            <person name="Westerberg I."/>
            <person name="Brannstrom I.O."/>
            <person name="Guillou S."/>
            <person name="Cros-Aarteil S."/>
            <person name="Calhoun S."/>
            <person name="Kuo A."/>
            <person name="Mondo S."/>
            <person name="Pangilinan J."/>
            <person name="Riley R."/>
            <person name="LaButti K."/>
            <person name="Andreopoulos B."/>
            <person name="Lipzen A."/>
            <person name="Chen C."/>
            <person name="Yanf M."/>
            <person name="Daum C."/>
            <person name="Ng V."/>
            <person name="Clum A."/>
            <person name="Steindorff A."/>
            <person name="Ohm R."/>
            <person name="Martin F."/>
            <person name="Silar P."/>
            <person name="Natvig D."/>
            <person name="Lalanne C."/>
            <person name="Gautier V."/>
            <person name="Ament-velasquez S.L."/>
            <person name="Kruys A."/>
            <person name="Hutchinson M.I."/>
            <person name="Powell A.J."/>
            <person name="Barry K."/>
            <person name="Miller A.N."/>
            <person name="Grigoriev I.V."/>
            <person name="Debuchy R."/>
            <person name="Gladieux P."/>
            <person name="Thoren M.H."/>
            <person name="Johannesson H."/>
        </authorList>
    </citation>
    <scope>NUCLEOTIDE SEQUENCE</scope>
    <source>
        <strain evidence="3">CBS 232.78</strain>
    </source>
</reference>
<dbReference type="InterPro" id="IPR056884">
    <property type="entry name" value="NPHP3-like_N"/>
</dbReference>
<proteinExistence type="predicted"/>
<dbReference type="InterPro" id="IPR027417">
    <property type="entry name" value="P-loop_NTPase"/>
</dbReference>
<evidence type="ECO:0000313" key="3">
    <source>
        <dbReference type="EMBL" id="KAK3368129.1"/>
    </source>
</evidence>
<dbReference type="Pfam" id="PF24883">
    <property type="entry name" value="NPHP3_N"/>
    <property type="match status" value="1"/>
</dbReference>
<sequence>MEPIAALGLASNVAQFLQFASSLIQTAVEIRNSSSGCTSDVLTLDSLYGQLNDFNNKLMSKNGIVRGCVDPPSRASTIDVTSFQVLSDLCRTDCEKLLHAVAKLKVKDGTSGRWQSFRTALKAVWKKEEIKELERRLHNTQTTMTLHICTIASRSQEAHARELERLRSEGMMLDFDQSTKLDQIMTAPRLLAKNVEDIKQQNTQGTPSIQDIESLEKQFPTQPVRHARIPEAYRNTFGWASNKPREDTGNSATYIAKWLRGGDGIFWVSGKPGSGKSTFMNFIADDPRTRSILQKWSGSKRLVMASHYFWSAGTKMQKSQEGLIRTLLYAIFKQHSGFISPSCGDWRPVPGGGDENGWTLSDLQTTVRKLSTLETTSVRFCLFVDGLDEFDGDHDELCQVLKDLAESANIKICVSSRPWNVFEQAFGENLLAKLYIQDLTRNDILEYTRFRLSEHPRWPFLMIEESQSDLLIYEIEKSSSGVFLWVFLVTKLLRDGLTNRDSFSALYRRLKSFPIELEVFFKQILDSVEPFYRATM</sequence>